<comment type="caution">
    <text evidence="1">The sequence shown here is derived from an EMBL/GenBank/DDBJ whole genome shotgun (WGS) entry which is preliminary data.</text>
</comment>
<dbReference type="PROSITE" id="PS01332">
    <property type="entry name" value="HTH_RRF2_1"/>
    <property type="match status" value="1"/>
</dbReference>
<reference evidence="1 2" key="1">
    <citation type="submission" date="2019-11" db="EMBL/GenBank/DDBJ databases">
        <title>Novel species isolated from a subtropical stream in China.</title>
        <authorList>
            <person name="Lu H."/>
        </authorList>
    </citation>
    <scope>NUCLEOTIDE SEQUENCE [LARGE SCALE GENOMIC DNA]</scope>
    <source>
        <strain evidence="1 2">FT25W</strain>
    </source>
</reference>
<dbReference type="PANTHER" id="PTHR33221">
    <property type="entry name" value="WINGED HELIX-TURN-HELIX TRANSCRIPTIONAL REGULATOR, RRF2 FAMILY"/>
    <property type="match status" value="1"/>
</dbReference>
<dbReference type="InterPro" id="IPR000944">
    <property type="entry name" value="Tscrpt_reg_Rrf2"/>
</dbReference>
<name>A0A6L5QNL0_9BURK</name>
<accession>A0A6L5QNL0</accession>
<dbReference type="SUPFAM" id="SSF46785">
    <property type="entry name" value="Winged helix' DNA-binding domain"/>
    <property type="match status" value="1"/>
</dbReference>
<organism evidence="1 2">
    <name type="scientific">Duganella alba</name>
    <dbReference type="NCBI Taxonomy" id="2666081"/>
    <lineage>
        <taxon>Bacteria</taxon>
        <taxon>Pseudomonadati</taxon>
        <taxon>Pseudomonadota</taxon>
        <taxon>Betaproteobacteria</taxon>
        <taxon>Burkholderiales</taxon>
        <taxon>Oxalobacteraceae</taxon>
        <taxon>Telluria group</taxon>
        <taxon>Duganella</taxon>
    </lineage>
</organism>
<dbReference type="PANTHER" id="PTHR33221:SF13">
    <property type="entry name" value="TRANSCRIPTIONAL REGULATOR-RELATED"/>
    <property type="match status" value="1"/>
</dbReference>
<gene>
    <name evidence="1" type="ORF">GJ697_25550</name>
</gene>
<sequence>MSHISSGVEYGIHCLLFLVGEDGGSRDASVRDLAELQGVPLDFLAKIFTKLSKAGLVAATEGVKGGFTLARAAGDISVLDVVTAIDGDKALFDCREIRARCALFDDAPPNWATSGTCAVHAVMQSAQRRMEEALAQETLQDLAQKVNRKSPASFDTKVVNWLGERAGKRTAK</sequence>
<protein>
    <submittedName>
        <fullName evidence="1">Rrf2 family transcriptional regulator</fullName>
    </submittedName>
</protein>
<dbReference type="InterPro" id="IPR036388">
    <property type="entry name" value="WH-like_DNA-bd_sf"/>
</dbReference>
<dbReference type="InterPro" id="IPR030489">
    <property type="entry name" value="TR_Rrf2-type_CS"/>
</dbReference>
<dbReference type="Pfam" id="PF02082">
    <property type="entry name" value="Rrf2"/>
    <property type="match status" value="1"/>
</dbReference>
<dbReference type="GO" id="GO:0005829">
    <property type="term" value="C:cytosol"/>
    <property type="evidence" value="ECO:0007669"/>
    <property type="project" value="TreeGrafter"/>
</dbReference>
<proteinExistence type="predicted"/>
<dbReference type="RefSeq" id="WP_154369336.1">
    <property type="nucleotide sequence ID" value="NZ_WKJM01000030.1"/>
</dbReference>
<dbReference type="PROSITE" id="PS51197">
    <property type="entry name" value="HTH_RRF2_2"/>
    <property type="match status" value="1"/>
</dbReference>
<dbReference type="EMBL" id="WKJM01000030">
    <property type="protein sequence ID" value="MRX11195.1"/>
    <property type="molecule type" value="Genomic_DNA"/>
</dbReference>
<dbReference type="Proteomes" id="UP000481037">
    <property type="component" value="Unassembled WGS sequence"/>
</dbReference>
<dbReference type="GO" id="GO:0003700">
    <property type="term" value="F:DNA-binding transcription factor activity"/>
    <property type="evidence" value="ECO:0007669"/>
    <property type="project" value="TreeGrafter"/>
</dbReference>
<keyword evidence="2" id="KW-1185">Reference proteome</keyword>
<dbReference type="Gene3D" id="1.10.10.10">
    <property type="entry name" value="Winged helix-like DNA-binding domain superfamily/Winged helix DNA-binding domain"/>
    <property type="match status" value="1"/>
</dbReference>
<dbReference type="InterPro" id="IPR036390">
    <property type="entry name" value="WH_DNA-bd_sf"/>
</dbReference>
<evidence type="ECO:0000313" key="2">
    <source>
        <dbReference type="Proteomes" id="UP000481037"/>
    </source>
</evidence>
<dbReference type="NCBIfam" id="TIGR00738">
    <property type="entry name" value="rrf2_super"/>
    <property type="match status" value="1"/>
</dbReference>
<evidence type="ECO:0000313" key="1">
    <source>
        <dbReference type="EMBL" id="MRX11195.1"/>
    </source>
</evidence>
<dbReference type="AlphaFoldDB" id="A0A6L5QNL0"/>